<feature type="transmembrane region" description="Helical" evidence="2">
    <location>
        <begin position="231"/>
        <end position="257"/>
    </location>
</feature>
<feature type="compositionally biased region" description="Basic and acidic residues" evidence="1">
    <location>
        <begin position="1"/>
        <end position="10"/>
    </location>
</feature>
<reference evidence="3 4" key="1">
    <citation type="journal article" date="2014" name="Int. J. Syst. Evol. Microbiol.">
        <title>Description of Galbitalea soli gen. nov., sp. nov., and Frondihabitans sucicola sp. nov.</title>
        <authorList>
            <person name="Kim S.J."/>
            <person name="Lim J.M."/>
            <person name="Ahn J.H."/>
            <person name="Weon H.Y."/>
            <person name="Hamada M."/>
            <person name="Suzuki K."/>
            <person name="Ahn T.Y."/>
            <person name="Kwon S.W."/>
        </authorList>
    </citation>
    <scope>NUCLEOTIDE SEQUENCE [LARGE SCALE GENOMIC DNA]</scope>
    <source>
        <strain evidence="3 4">NBRC 108727</strain>
    </source>
</reference>
<protein>
    <recommendedName>
        <fullName evidence="5">DUF4386 family protein</fullName>
    </recommendedName>
</protein>
<dbReference type="Proteomes" id="UP000479756">
    <property type="component" value="Unassembled WGS sequence"/>
</dbReference>
<feature type="transmembrane region" description="Helical" evidence="2">
    <location>
        <begin position="124"/>
        <end position="143"/>
    </location>
</feature>
<gene>
    <name evidence="3" type="ORF">G3T37_04615</name>
</gene>
<keyword evidence="4" id="KW-1185">Reference proteome</keyword>
<name>A0A7C9PM19_9MICO</name>
<keyword evidence="2" id="KW-0472">Membrane</keyword>
<feature type="transmembrane region" description="Helical" evidence="2">
    <location>
        <begin position="207"/>
        <end position="225"/>
    </location>
</feature>
<evidence type="ECO:0000256" key="1">
    <source>
        <dbReference type="SAM" id="MobiDB-lite"/>
    </source>
</evidence>
<evidence type="ECO:0008006" key="5">
    <source>
        <dbReference type="Google" id="ProtNLM"/>
    </source>
</evidence>
<proteinExistence type="predicted"/>
<evidence type="ECO:0000313" key="4">
    <source>
        <dbReference type="Proteomes" id="UP000479756"/>
    </source>
</evidence>
<organism evidence="3 4">
    <name type="scientific">Galbitalea soli</name>
    <dbReference type="NCBI Taxonomy" id="1268042"/>
    <lineage>
        <taxon>Bacteria</taxon>
        <taxon>Bacillati</taxon>
        <taxon>Actinomycetota</taxon>
        <taxon>Actinomycetes</taxon>
        <taxon>Micrococcales</taxon>
        <taxon>Microbacteriaceae</taxon>
        <taxon>Galbitalea</taxon>
    </lineage>
</organism>
<sequence>MTPREPRAGDGQRGSGQSGTSRAGTSRAGTNRLGTGRRTPDVSLWTGLAAVAVALLLLAEFVVRQSAGTRPPLDESEALVDFMATNSTKTLIMIMIDTILMGALIVFLAGFRQLISKVRPDLEWITDLAFGAGLVFVGVTLVGDSLEAGAALEAVNPHADPSALRSLTEGHMLMFGSISCVLLALVSAASGYVTLASRALPVWTGRVAYVVAVLNVLAVPTMFGGTNDTSFVSAGGVGVAVFATFPWLAWVVAVGIVTIRGRRRGGRPDAQRQAEAAGVL</sequence>
<feature type="transmembrane region" description="Helical" evidence="2">
    <location>
        <begin position="91"/>
        <end position="112"/>
    </location>
</feature>
<feature type="transmembrane region" description="Helical" evidence="2">
    <location>
        <begin position="172"/>
        <end position="195"/>
    </location>
</feature>
<evidence type="ECO:0000256" key="2">
    <source>
        <dbReference type="SAM" id="Phobius"/>
    </source>
</evidence>
<dbReference type="RefSeq" id="WP_163472262.1">
    <property type="nucleotide sequence ID" value="NZ_JAAGWZ010000001.1"/>
</dbReference>
<evidence type="ECO:0000313" key="3">
    <source>
        <dbReference type="EMBL" id="NEM90632.1"/>
    </source>
</evidence>
<feature type="transmembrane region" description="Helical" evidence="2">
    <location>
        <begin position="42"/>
        <end position="63"/>
    </location>
</feature>
<feature type="compositionally biased region" description="Low complexity" evidence="1">
    <location>
        <begin position="18"/>
        <end position="27"/>
    </location>
</feature>
<comment type="caution">
    <text evidence="3">The sequence shown here is derived from an EMBL/GenBank/DDBJ whole genome shotgun (WGS) entry which is preliminary data.</text>
</comment>
<feature type="region of interest" description="Disordered" evidence="1">
    <location>
        <begin position="1"/>
        <end position="36"/>
    </location>
</feature>
<dbReference type="EMBL" id="JAAGWZ010000001">
    <property type="protein sequence ID" value="NEM90632.1"/>
    <property type="molecule type" value="Genomic_DNA"/>
</dbReference>
<keyword evidence="2" id="KW-0812">Transmembrane</keyword>
<accession>A0A7C9PM19</accession>
<dbReference type="AlphaFoldDB" id="A0A7C9PM19"/>
<keyword evidence="2" id="KW-1133">Transmembrane helix</keyword>